<dbReference type="GO" id="GO:0005634">
    <property type="term" value="C:nucleus"/>
    <property type="evidence" value="ECO:0007669"/>
    <property type="project" value="GOC"/>
</dbReference>
<evidence type="ECO:0000313" key="2">
    <source>
        <dbReference type="EMBL" id="TFY80357.1"/>
    </source>
</evidence>
<feature type="region of interest" description="Disordered" evidence="1">
    <location>
        <begin position="425"/>
        <end position="447"/>
    </location>
</feature>
<feature type="region of interest" description="Disordered" evidence="1">
    <location>
        <begin position="111"/>
        <end position="148"/>
    </location>
</feature>
<dbReference type="GO" id="GO:0033260">
    <property type="term" value="P:nuclear DNA replication"/>
    <property type="evidence" value="ECO:0007669"/>
    <property type="project" value="TreeGrafter"/>
</dbReference>
<feature type="compositionally biased region" description="Basic and acidic residues" evidence="1">
    <location>
        <begin position="425"/>
        <end position="441"/>
    </location>
</feature>
<dbReference type="InterPro" id="IPR029021">
    <property type="entry name" value="Prot-tyrosine_phosphatase-like"/>
</dbReference>
<feature type="region of interest" description="Disordered" evidence="1">
    <location>
        <begin position="701"/>
        <end position="729"/>
    </location>
</feature>
<evidence type="ECO:0000256" key="1">
    <source>
        <dbReference type="SAM" id="MobiDB-lite"/>
    </source>
</evidence>
<keyword evidence="3" id="KW-1185">Reference proteome</keyword>
<dbReference type="OrthoDB" id="273181at2759"/>
<feature type="compositionally biased region" description="Basic residues" evidence="1">
    <location>
        <begin position="178"/>
        <end position="189"/>
    </location>
</feature>
<dbReference type="Proteomes" id="UP000298061">
    <property type="component" value="Unassembled WGS sequence"/>
</dbReference>
<name>A0A4Z0A219_9AGAM</name>
<gene>
    <name evidence="2" type="ORF">EWM64_g3653</name>
</gene>
<dbReference type="Gene3D" id="3.90.190.10">
    <property type="entry name" value="Protein tyrosine phosphatase superfamily"/>
    <property type="match status" value="1"/>
</dbReference>
<protein>
    <submittedName>
        <fullName evidence="2">Uncharacterized protein</fullName>
    </submittedName>
</protein>
<feature type="non-terminal residue" evidence="2">
    <location>
        <position position="729"/>
    </location>
</feature>
<evidence type="ECO:0000313" key="3">
    <source>
        <dbReference type="Proteomes" id="UP000298061"/>
    </source>
</evidence>
<comment type="caution">
    <text evidence="2">The sequence shown here is derived from an EMBL/GenBank/DDBJ whole genome shotgun (WGS) entry which is preliminary data.</text>
</comment>
<feature type="compositionally biased region" description="Acidic residues" evidence="1">
    <location>
        <begin position="135"/>
        <end position="148"/>
    </location>
</feature>
<dbReference type="GO" id="GO:0008138">
    <property type="term" value="F:protein tyrosine/serine/threonine phosphatase activity"/>
    <property type="evidence" value="ECO:0007669"/>
    <property type="project" value="TreeGrafter"/>
</dbReference>
<dbReference type="PANTHER" id="PTHR47550">
    <property type="entry name" value="DUAL SPECIFICITY PROTEIN PHOSPHATASE PPS1"/>
    <property type="match status" value="1"/>
</dbReference>
<reference evidence="2 3" key="1">
    <citation type="submission" date="2019-02" db="EMBL/GenBank/DDBJ databases">
        <title>Genome sequencing of the rare red list fungi Hericium alpestre (H. flagellum).</title>
        <authorList>
            <person name="Buettner E."/>
            <person name="Kellner H."/>
        </authorList>
    </citation>
    <scope>NUCLEOTIDE SEQUENCE [LARGE SCALE GENOMIC DNA]</scope>
    <source>
        <strain evidence="2 3">DSM 108284</strain>
    </source>
</reference>
<dbReference type="PANTHER" id="PTHR47550:SF1">
    <property type="entry name" value="DUAL SPECIFICITY PROTEIN PHOSPHATASE PPS1"/>
    <property type="match status" value="1"/>
</dbReference>
<feature type="compositionally biased region" description="Polar residues" evidence="1">
    <location>
        <begin position="710"/>
        <end position="729"/>
    </location>
</feature>
<sequence>MTVTTTTTVTKAPPPVHGLDYDPSFLSSLPTLLPRPAPHTPIRALSAAQFAKLHLQSLLSHAPDTTLFPFLHGVEGDNEQQNAFFAAAAGRAAVQIPRFRGLIWVACDEEGMPEPQRDDDMSEDDFDSELSSSDIEVDGEAEEDEDTFAMDVDTDTRSTTVCPFHFPFPVPAQEKQKQQHMHPVNHRHPNPPPIDTSPPSMARPIPHTDRERSASTSTSNTSSTSPASPAPSALSLSNTPGTPLTAASTPSSSSIPNGNGHAHIAGDMKAPLLQRTFLTSTLRPRELLRLASGGESFEFVPPEVPDGISLRNFGIQVPIYATLSDIVIYSPTGTTNPAGKRAVLALAEKFKQAMEAKAEARRHPRKTTAGSATCYYSSSSEAKTTTIVEEPAEKVQYNVLVLDASPEEMRSELSELVVRMEGHAHTDSTDAHVVPDKEPAPPRKPNTVDFAQREKEEMRDLTRASEILTLAPALSAFVPVEVDEHDGPRPFTPELGQVFLGNAGDVPLPDADLPLPPAPGASDPFTPEHNSGGFDICIECCDAALVPGPPQLRAAEEHLARLEEGWRQRIMLGQGKASEKEKGKAMAIPHRPPPHAGVVVHLAFPSATYPVTTGADAIYAFIDFLRRVLMPKSRRGAKVLIYSSDGYTESSVLALCLLMAMRGCSLPEAYVELQVNKKRSFFVYKTDLPLLRRVETRLARDRTAARPVPQNRTTSHTVSQQMPPVFSAS</sequence>
<feature type="compositionally biased region" description="Low complexity" evidence="1">
    <location>
        <begin position="214"/>
        <end position="256"/>
    </location>
</feature>
<feature type="region of interest" description="Disordered" evidence="1">
    <location>
        <begin position="173"/>
        <end position="263"/>
    </location>
</feature>
<dbReference type="SUPFAM" id="SSF52799">
    <property type="entry name" value="(Phosphotyrosine protein) phosphatases II"/>
    <property type="match status" value="1"/>
</dbReference>
<dbReference type="EMBL" id="SFCI01000352">
    <property type="protein sequence ID" value="TFY80357.1"/>
    <property type="molecule type" value="Genomic_DNA"/>
</dbReference>
<dbReference type="InterPro" id="IPR053239">
    <property type="entry name" value="Dual_spec_PTase"/>
</dbReference>
<organism evidence="2 3">
    <name type="scientific">Hericium alpestre</name>
    <dbReference type="NCBI Taxonomy" id="135208"/>
    <lineage>
        <taxon>Eukaryota</taxon>
        <taxon>Fungi</taxon>
        <taxon>Dikarya</taxon>
        <taxon>Basidiomycota</taxon>
        <taxon>Agaricomycotina</taxon>
        <taxon>Agaricomycetes</taxon>
        <taxon>Russulales</taxon>
        <taxon>Hericiaceae</taxon>
        <taxon>Hericium</taxon>
    </lineage>
</organism>
<dbReference type="AlphaFoldDB" id="A0A4Z0A219"/>
<accession>A0A4Z0A219</accession>
<proteinExistence type="predicted"/>
<dbReference type="STRING" id="135208.A0A4Z0A219"/>